<protein>
    <submittedName>
        <fullName evidence="1">Uncharacterized protein</fullName>
    </submittedName>
</protein>
<evidence type="ECO:0000313" key="2">
    <source>
        <dbReference type="Proteomes" id="UP000000933"/>
    </source>
</evidence>
<gene>
    <name evidence="1" type="ordered locus">SRM_00299</name>
</gene>
<dbReference type="EMBL" id="FP565814">
    <property type="protein sequence ID" value="CBH23220.1"/>
    <property type="molecule type" value="Genomic_DNA"/>
</dbReference>
<dbReference type="KEGG" id="srm:SRM_00299"/>
<organism evidence="1 2">
    <name type="scientific">Salinibacter ruber (strain M8)</name>
    <dbReference type="NCBI Taxonomy" id="761659"/>
    <lineage>
        <taxon>Bacteria</taxon>
        <taxon>Pseudomonadati</taxon>
        <taxon>Rhodothermota</taxon>
        <taxon>Rhodothermia</taxon>
        <taxon>Rhodothermales</taxon>
        <taxon>Salinibacteraceae</taxon>
        <taxon>Salinibacter</taxon>
    </lineage>
</organism>
<sequence length="104" mass="11459">MDRSLSPTRPSKAAFRIWHARREKAPATLWAPSSSTTSEIAIGPKVACLWSCCAPLGESPFRLAPAHLLPKGTRRHNPKALNLARNIEEVLVSRNQDLCTCRDG</sequence>
<dbReference type="AlphaFoldDB" id="D5H5B5"/>
<dbReference type="Proteomes" id="UP000000933">
    <property type="component" value="Chromosome"/>
</dbReference>
<reference evidence="2" key="2">
    <citation type="submission" date="2010-04" db="EMBL/GenBank/DDBJ databases">
        <title>Genome sequence of Salinibacter ruber M8.</title>
        <authorList>
            <consortium name="Genoscope"/>
        </authorList>
    </citation>
    <scope>NUCLEOTIDE SEQUENCE [LARGE SCALE GENOMIC DNA]</scope>
    <source>
        <strain evidence="2">M8</strain>
    </source>
</reference>
<proteinExistence type="predicted"/>
<evidence type="ECO:0000313" key="1">
    <source>
        <dbReference type="EMBL" id="CBH23220.1"/>
    </source>
</evidence>
<name>D5H5B5_SALRM</name>
<reference evidence="1 2" key="1">
    <citation type="journal article" date="2010" name="ISME J.">
        <title>Fine-scale evolution: genomic, phenotypic and ecological differentiation in two coexisting Salinibacter ruber strains.</title>
        <authorList>
            <person name="Pena A."/>
            <person name="Teeling H."/>
            <person name="Huerta-Cepas J."/>
            <person name="Santos F."/>
            <person name="Yarza P."/>
            <person name="Brito-Echeverria J."/>
            <person name="Lucio M."/>
            <person name="Schmitt-Kopplin P."/>
            <person name="Meseguer I."/>
            <person name="Schenowitz C."/>
            <person name="Dossat C."/>
            <person name="Barbe V."/>
            <person name="Dopazo J."/>
            <person name="Rossello-Mora R."/>
            <person name="Schuler M."/>
            <person name="Glockner F.O."/>
            <person name="Amann R."/>
            <person name="Gabaldon T."/>
            <person name="Anton J."/>
        </authorList>
    </citation>
    <scope>NUCLEOTIDE SEQUENCE [LARGE SCALE GENOMIC DNA]</scope>
    <source>
        <strain evidence="1 2">M8</strain>
    </source>
</reference>
<accession>D5H5B5</accession>
<dbReference type="HOGENOM" id="CLU_2248230_0_0_10"/>